<accession>A0A1G8RSB9</accession>
<dbReference type="InterPro" id="IPR013149">
    <property type="entry name" value="ADH-like_C"/>
</dbReference>
<dbReference type="InterPro" id="IPR011032">
    <property type="entry name" value="GroES-like_sf"/>
</dbReference>
<name>A0A1G8RSB9_9RHOB</name>
<dbReference type="InterPro" id="IPR002328">
    <property type="entry name" value="ADH_Zn_CS"/>
</dbReference>
<keyword evidence="7" id="KW-1185">Reference proteome</keyword>
<dbReference type="STRING" id="571298.SAMN04488026_101385"/>
<dbReference type="Gene3D" id="3.40.50.720">
    <property type="entry name" value="NAD(P)-binding Rossmann-like Domain"/>
    <property type="match status" value="1"/>
</dbReference>
<dbReference type="Pfam" id="PF08240">
    <property type="entry name" value="ADH_N"/>
    <property type="match status" value="1"/>
</dbReference>
<dbReference type="InterPro" id="IPR020843">
    <property type="entry name" value="ER"/>
</dbReference>
<dbReference type="PANTHER" id="PTHR43401:SF2">
    <property type="entry name" value="L-THREONINE 3-DEHYDROGENASE"/>
    <property type="match status" value="1"/>
</dbReference>
<dbReference type="SUPFAM" id="SSF50129">
    <property type="entry name" value="GroES-like"/>
    <property type="match status" value="1"/>
</dbReference>
<evidence type="ECO:0000313" key="6">
    <source>
        <dbReference type="EMBL" id="SDJ19270.1"/>
    </source>
</evidence>
<evidence type="ECO:0000256" key="2">
    <source>
        <dbReference type="ARBA" id="ARBA00022833"/>
    </source>
</evidence>
<keyword evidence="3" id="KW-0560">Oxidoreductase</keyword>
<dbReference type="GO" id="GO:0008270">
    <property type="term" value="F:zinc ion binding"/>
    <property type="evidence" value="ECO:0007669"/>
    <property type="project" value="InterPro"/>
</dbReference>
<proteinExistence type="inferred from homology"/>
<dbReference type="InterPro" id="IPR036291">
    <property type="entry name" value="NAD(P)-bd_dom_sf"/>
</dbReference>
<dbReference type="PANTHER" id="PTHR43401">
    <property type="entry name" value="L-THREONINE 3-DEHYDROGENASE"/>
    <property type="match status" value="1"/>
</dbReference>
<evidence type="ECO:0000313" key="7">
    <source>
        <dbReference type="Proteomes" id="UP000199382"/>
    </source>
</evidence>
<gene>
    <name evidence="6" type="ORF">SAMN04488026_101385</name>
</gene>
<comment type="cofactor">
    <cofactor evidence="4">
        <name>Zn(2+)</name>
        <dbReference type="ChEBI" id="CHEBI:29105"/>
    </cofactor>
</comment>
<dbReference type="Pfam" id="PF00107">
    <property type="entry name" value="ADH_zinc_N"/>
    <property type="match status" value="1"/>
</dbReference>
<dbReference type="SMART" id="SM00829">
    <property type="entry name" value="PKS_ER"/>
    <property type="match status" value="1"/>
</dbReference>
<dbReference type="SUPFAM" id="SSF51735">
    <property type="entry name" value="NAD(P)-binding Rossmann-fold domains"/>
    <property type="match status" value="1"/>
</dbReference>
<keyword evidence="2 4" id="KW-0862">Zinc</keyword>
<evidence type="ECO:0000256" key="3">
    <source>
        <dbReference type="ARBA" id="ARBA00023002"/>
    </source>
</evidence>
<keyword evidence="1 4" id="KW-0479">Metal-binding</keyword>
<evidence type="ECO:0000256" key="4">
    <source>
        <dbReference type="RuleBase" id="RU361277"/>
    </source>
</evidence>
<dbReference type="EMBL" id="FNEK01000013">
    <property type="protein sequence ID" value="SDJ19270.1"/>
    <property type="molecule type" value="Genomic_DNA"/>
</dbReference>
<dbReference type="OrthoDB" id="9809185at2"/>
<evidence type="ECO:0000259" key="5">
    <source>
        <dbReference type="SMART" id="SM00829"/>
    </source>
</evidence>
<reference evidence="6 7" key="1">
    <citation type="submission" date="2016-10" db="EMBL/GenBank/DDBJ databases">
        <authorList>
            <person name="de Groot N.N."/>
        </authorList>
    </citation>
    <scope>NUCLEOTIDE SEQUENCE [LARGE SCALE GENOMIC DNA]</scope>
    <source>
        <strain evidence="6 7">DSM 25294</strain>
    </source>
</reference>
<dbReference type="InterPro" id="IPR050129">
    <property type="entry name" value="Zn_alcohol_dh"/>
</dbReference>
<dbReference type="RefSeq" id="WP_093153462.1">
    <property type="nucleotide sequence ID" value="NZ_FNEK01000013.1"/>
</dbReference>
<dbReference type="CDD" id="cd08234">
    <property type="entry name" value="threonine_DH_like"/>
    <property type="match status" value="1"/>
</dbReference>
<dbReference type="GO" id="GO:0016616">
    <property type="term" value="F:oxidoreductase activity, acting on the CH-OH group of donors, NAD or NADP as acceptor"/>
    <property type="evidence" value="ECO:0007669"/>
    <property type="project" value="UniProtKB-ARBA"/>
</dbReference>
<sequence>MKAVVYDALGSVIFSEIETPRPAPGEVLIRVAASGVCHTDIDVLHGRYGTPDFPLVPGHEYAGVVEELGEGVSEFAVGDRVVVDPNLSCGHCRACRKGLANLCETLGAYGVSTNGGFAEYSAVKAENLVAIGDMPFNTAALAEPMGCVLNGVEAIGTEGVENALVVGAGPIGLLMAMALKTRGVEEIGLVDLAPHRLELAESFGFTPYAPGSAEIAALEHSVDLCVDATGVPAVAATLPGYTANGGKVLYFGVCPPDARIEISPFEVFRRQLTIAGAHSLNHNIADAIAALKATGPSVTRLVSHEIPLEEIPKVLLKQGPEGTLKVQAR</sequence>
<organism evidence="6 7">
    <name type="scientific">Aliiruegeria lutimaris</name>
    <dbReference type="NCBI Taxonomy" id="571298"/>
    <lineage>
        <taxon>Bacteria</taxon>
        <taxon>Pseudomonadati</taxon>
        <taxon>Pseudomonadota</taxon>
        <taxon>Alphaproteobacteria</taxon>
        <taxon>Rhodobacterales</taxon>
        <taxon>Roseobacteraceae</taxon>
        <taxon>Aliiruegeria</taxon>
    </lineage>
</organism>
<protein>
    <submittedName>
        <fullName evidence="6">2-desacetyl-2-hydroxyethyl bacteriochlorophyllide A dehydrogenase</fullName>
    </submittedName>
</protein>
<dbReference type="AlphaFoldDB" id="A0A1G8RSB9"/>
<dbReference type="InterPro" id="IPR013154">
    <property type="entry name" value="ADH-like_N"/>
</dbReference>
<comment type="similarity">
    <text evidence="4">Belongs to the zinc-containing alcohol dehydrogenase family.</text>
</comment>
<dbReference type="Proteomes" id="UP000199382">
    <property type="component" value="Unassembled WGS sequence"/>
</dbReference>
<evidence type="ECO:0000256" key="1">
    <source>
        <dbReference type="ARBA" id="ARBA00022723"/>
    </source>
</evidence>
<dbReference type="Gene3D" id="3.90.180.10">
    <property type="entry name" value="Medium-chain alcohol dehydrogenases, catalytic domain"/>
    <property type="match status" value="1"/>
</dbReference>
<dbReference type="PROSITE" id="PS00059">
    <property type="entry name" value="ADH_ZINC"/>
    <property type="match status" value="1"/>
</dbReference>
<feature type="domain" description="Enoyl reductase (ER)" evidence="5">
    <location>
        <begin position="7"/>
        <end position="316"/>
    </location>
</feature>